<feature type="domain" description="Peptidase M13 N-terminal" evidence="3">
    <location>
        <begin position="170"/>
        <end position="536"/>
    </location>
</feature>
<name>A0A6J2WD84_CHACN</name>
<feature type="compositionally biased region" description="Basic and acidic residues" evidence="1">
    <location>
        <begin position="141"/>
        <end position="168"/>
    </location>
</feature>
<dbReference type="SUPFAM" id="SSF55486">
    <property type="entry name" value="Metalloproteases ('zincins'), catalytic domain"/>
    <property type="match status" value="1"/>
</dbReference>
<dbReference type="PANTHER" id="PTHR11733:SF128">
    <property type="entry name" value="KELL BLOOD GROUP GLYCOPROTEIN"/>
    <property type="match status" value="1"/>
</dbReference>
<feature type="transmembrane region" description="Helical" evidence="2">
    <location>
        <begin position="49"/>
        <end position="69"/>
    </location>
</feature>
<dbReference type="Proteomes" id="UP000504632">
    <property type="component" value="Chromosome 9"/>
</dbReference>
<evidence type="ECO:0000256" key="1">
    <source>
        <dbReference type="SAM" id="MobiDB-lite"/>
    </source>
</evidence>
<organism evidence="4 5">
    <name type="scientific">Chanos chanos</name>
    <name type="common">Milkfish</name>
    <name type="synonym">Mugil chanos</name>
    <dbReference type="NCBI Taxonomy" id="29144"/>
    <lineage>
        <taxon>Eukaryota</taxon>
        <taxon>Metazoa</taxon>
        <taxon>Chordata</taxon>
        <taxon>Craniata</taxon>
        <taxon>Vertebrata</taxon>
        <taxon>Euteleostomi</taxon>
        <taxon>Actinopterygii</taxon>
        <taxon>Neopterygii</taxon>
        <taxon>Teleostei</taxon>
        <taxon>Ostariophysi</taxon>
        <taxon>Gonorynchiformes</taxon>
        <taxon>Chanidae</taxon>
        <taxon>Chanos</taxon>
    </lineage>
</organism>
<accession>A0A6J2WD84</accession>
<evidence type="ECO:0000313" key="5">
    <source>
        <dbReference type="RefSeq" id="XP_030641336.1"/>
    </source>
</evidence>
<dbReference type="PANTHER" id="PTHR11733">
    <property type="entry name" value="ZINC METALLOPROTEASE FAMILY M13 NEPRILYSIN-RELATED"/>
    <property type="match status" value="1"/>
</dbReference>
<dbReference type="GeneID" id="115821669"/>
<evidence type="ECO:0000313" key="4">
    <source>
        <dbReference type="Proteomes" id="UP000504632"/>
    </source>
</evidence>
<dbReference type="InParanoid" id="A0A6J2WD84"/>
<reference evidence="5" key="1">
    <citation type="submission" date="2025-08" db="UniProtKB">
        <authorList>
            <consortium name="RefSeq"/>
        </authorList>
    </citation>
    <scope>IDENTIFICATION</scope>
</reference>
<dbReference type="PROSITE" id="PS51885">
    <property type="entry name" value="NEPRILYSIN"/>
    <property type="match status" value="1"/>
</dbReference>
<evidence type="ECO:0000256" key="2">
    <source>
        <dbReference type="SAM" id="Phobius"/>
    </source>
</evidence>
<evidence type="ECO:0000259" key="3">
    <source>
        <dbReference type="Pfam" id="PF05649"/>
    </source>
</evidence>
<proteinExistence type="predicted"/>
<dbReference type="Gene3D" id="3.40.390.10">
    <property type="entry name" value="Collagenase (Catalytic Domain)"/>
    <property type="match status" value="1"/>
</dbReference>
<dbReference type="InterPro" id="IPR042089">
    <property type="entry name" value="Peptidase_M13_dom_2"/>
</dbReference>
<dbReference type="GO" id="GO:0005886">
    <property type="term" value="C:plasma membrane"/>
    <property type="evidence" value="ECO:0007669"/>
    <property type="project" value="TreeGrafter"/>
</dbReference>
<gene>
    <name evidence="5" type="primary">kel</name>
</gene>
<feature type="compositionally biased region" description="Low complexity" evidence="1">
    <location>
        <begin position="24"/>
        <end position="36"/>
    </location>
</feature>
<dbReference type="Gene3D" id="1.10.1380.10">
    <property type="entry name" value="Neutral endopeptidase , domain2"/>
    <property type="match status" value="1"/>
</dbReference>
<keyword evidence="2" id="KW-0812">Transmembrane</keyword>
<dbReference type="InterPro" id="IPR008753">
    <property type="entry name" value="Peptidase_M13_N"/>
</dbReference>
<feature type="region of interest" description="Disordered" evidence="1">
    <location>
        <begin position="120"/>
        <end position="168"/>
    </location>
</feature>
<dbReference type="InterPro" id="IPR000718">
    <property type="entry name" value="Peptidase_M13"/>
</dbReference>
<keyword evidence="4" id="KW-1185">Reference proteome</keyword>
<dbReference type="FunCoup" id="A0A6J2WD84">
    <property type="interactions" value="83"/>
</dbReference>
<sequence length="773" mass="88096">MPEREREREEQRDEEQKTMDESSSESQTTHSQPESEPQNISPRNKRRKLLLFLFGSSLVAMVMWVGFYFHHRQTPPTTSSQVATPCLSPACLRAAKHVSVASDPFSRPCDYFLFTCRTEDDPSSQKGRQRGRFLDPGLVEGGERRGEDEKRPDAEGAGEERGSFRDRLRDRQTTLLQSMREILESSPSVVSMETVAEKARRFYRTCLGHKASEKRESESFLRLIEQLGGWPVSGVWSQTGFNPTLSVLMGEYNTFPFFNVYVGRDPNDTDRVSSEAYVQIDQPDFQFLIEWNNVTQKSKISSKSLRAFLGTCRQYLGLLGVVDPMSIMLHCGQYISLSTHLVTAIKPLHHRLHSQLLYQRMTVTQLQTLAPAIDWLGSLQATFRPIPINQSDLIFVHNLPYIIHMSKTISQWQEQRGQEQETGGSGHLHTYMILSVLQTLLPALDSRFAAIHRNFSIASGHNTEEDPDWRQCVMETEKGFSLVLSHVIRGNIGQKEAEELIRDIFSSVKMKLANAQWRDTKSRASVLSKVTSLSPRMLTKTVPGQVKLTELYTEVVLSEEDYFSNYLQLLRFQRKRRNRLFSWSSESDILSIRPFLSGNDIIFPLGMFVTPQFHSSYPRALNYGMLGFLMAKDLLRLLLPDIHVQENISGEEGSCVWSEFLRMTKGPGREEEFYISPSEKQELWLQHSALQVALQAYSTSLLRRPRDTSLSGLSYTRLFLSSFTQVSSCDSDPNNIFMPVEPSFLATVVCASSHVCPKSLTCLSKQGYKPHKC</sequence>
<dbReference type="OrthoDB" id="6475849at2759"/>
<dbReference type="GO" id="GO:0016485">
    <property type="term" value="P:protein processing"/>
    <property type="evidence" value="ECO:0007669"/>
    <property type="project" value="TreeGrafter"/>
</dbReference>
<feature type="compositionally biased region" description="Basic and acidic residues" evidence="1">
    <location>
        <begin position="1"/>
        <end position="20"/>
    </location>
</feature>
<keyword evidence="2" id="KW-0472">Membrane</keyword>
<feature type="region of interest" description="Disordered" evidence="1">
    <location>
        <begin position="1"/>
        <end position="42"/>
    </location>
</feature>
<protein>
    <submittedName>
        <fullName evidence="5">Kell blood group glycoprotein</fullName>
    </submittedName>
</protein>
<dbReference type="Pfam" id="PF05649">
    <property type="entry name" value="Peptidase_M13_N"/>
    <property type="match status" value="1"/>
</dbReference>
<dbReference type="RefSeq" id="XP_030641336.1">
    <property type="nucleotide sequence ID" value="XM_030785476.1"/>
</dbReference>
<dbReference type="GO" id="GO:0004222">
    <property type="term" value="F:metalloendopeptidase activity"/>
    <property type="evidence" value="ECO:0007669"/>
    <property type="project" value="InterPro"/>
</dbReference>
<dbReference type="InterPro" id="IPR024079">
    <property type="entry name" value="MetalloPept_cat_dom_sf"/>
</dbReference>
<dbReference type="AlphaFoldDB" id="A0A6J2WD84"/>
<dbReference type="CTD" id="3792"/>
<keyword evidence="2" id="KW-1133">Transmembrane helix</keyword>